<feature type="region of interest" description="Disordered" evidence="1">
    <location>
        <begin position="1"/>
        <end position="35"/>
    </location>
</feature>
<name>A0ABC9DVW1_9POAL</name>
<dbReference type="Proteomes" id="UP001497457">
    <property type="component" value="Chromosome 35b"/>
</dbReference>
<keyword evidence="3" id="KW-1185">Reference proteome</keyword>
<accession>A0ABC9DVW1</accession>
<organism evidence="2 3">
    <name type="scientific">Urochloa decumbens</name>
    <dbReference type="NCBI Taxonomy" id="240449"/>
    <lineage>
        <taxon>Eukaryota</taxon>
        <taxon>Viridiplantae</taxon>
        <taxon>Streptophyta</taxon>
        <taxon>Embryophyta</taxon>
        <taxon>Tracheophyta</taxon>
        <taxon>Spermatophyta</taxon>
        <taxon>Magnoliopsida</taxon>
        <taxon>Liliopsida</taxon>
        <taxon>Poales</taxon>
        <taxon>Poaceae</taxon>
        <taxon>PACMAD clade</taxon>
        <taxon>Panicoideae</taxon>
        <taxon>Panicodae</taxon>
        <taxon>Paniceae</taxon>
        <taxon>Melinidinae</taxon>
        <taxon>Urochloa</taxon>
    </lineage>
</organism>
<evidence type="ECO:0000313" key="3">
    <source>
        <dbReference type="Proteomes" id="UP001497457"/>
    </source>
</evidence>
<protein>
    <submittedName>
        <fullName evidence="2">Uncharacterized protein</fullName>
    </submittedName>
</protein>
<dbReference type="EMBL" id="OZ075145">
    <property type="protein sequence ID" value="CAL5046668.1"/>
    <property type="molecule type" value="Genomic_DNA"/>
</dbReference>
<reference evidence="2" key="1">
    <citation type="submission" date="2024-10" db="EMBL/GenBank/DDBJ databases">
        <authorList>
            <person name="Ryan C."/>
        </authorList>
    </citation>
    <scope>NUCLEOTIDE SEQUENCE [LARGE SCALE GENOMIC DNA]</scope>
</reference>
<dbReference type="AlphaFoldDB" id="A0ABC9DVW1"/>
<gene>
    <name evidence="2" type="ORF">URODEC1_LOCUS89462</name>
</gene>
<evidence type="ECO:0000313" key="2">
    <source>
        <dbReference type="EMBL" id="CAL5046668.1"/>
    </source>
</evidence>
<evidence type="ECO:0000256" key="1">
    <source>
        <dbReference type="SAM" id="MobiDB-lite"/>
    </source>
</evidence>
<proteinExistence type="predicted"/>
<sequence length="107" mass="12094">MDGGGDTASYDDVGGGDNNPAVEEDDGGEAPPPVMSSVAVFLAIRRRRPPRPRVTRPNRRRAVVPGAVGCDHGVRRTKEFQQWREWYLRTKRREREVWYHIGMPPPA</sequence>